<evidence type="ECO:0000313" key="1">
    <source>
        <dbReference type="EMBL" id="HJF28725.1"/>
    </source>
</evidence>
<organism evidence="1 2">
    <name type="scientific">Acinetobacter lwoffii</name>
    <dbReference type="NCBI Taxonomy" id="28090"/>
    <lineage>
        <taxon>Bacteria</taxon>
        <taxon>Pseudomonadati</taxon>
        <taxon>Pseudomonadota</taxon>
        <taxon>Gammaproteobacteria</taxon>
        <taxon>Moraxellales</taxon>
        <taxon>Moraxellaceae</taxon>
        <taxon>Acinetobacter</taxon>
    </lineage>
</organism>
<reference evidence="1" key="1">
    <citation type="journal article" date="2021" name="PeerJ">
        <title>Extensive microbial diversity within the chicken gut microbiome revealed by metagenomics and culture.</title>
        <authorList>
            <person name="Gilroy R."/>
            <person name="Ravi A."/>
            <person name="Getino M."/>
            <person name="Pursley I."/>
            <person name="Horton D.L."/>
            <person name="Alikhan N.F."/>
            <person name="Baker D."/>
            <person name="Gharbi K."/>
            <person name="Hall N."/>
            <person name="Watson M."/>
            <person name="Adriaenssens E.M."/>
            <person name="Foster-Nyarko E."/>
            <person name="Jarju S."/>
            <person name="Secka A."/>
            <person name="Antonio M."/>
            <person name="Oren A."/>
            <person name="Chaudhuri R.R."/>
            <person name="La Ragione R."/>
            <person name="Hildebrand F."/>
            <person name="Pallen M.J."/>
        </authorList>
    </citation>
    <scope>NUCLEOTIDE SEQUENCE</scope>
    <source>
        <strain evidence="1">CHK135-1449</strain>
    </source>
</reference>
<dbReference type="Proteomes" id="UP000787156">
    <property type="component" value="Unassembled WGS sequence"/>
</dbReference>
<evidence type="ECO:0000313" key="2">
    <source>
        <dbReference type="Proteomes" id="UP000787156"/>
    </source>
</evidence>
<protein>
    <submittedName>
        <fullName evidence="1">Uncharacterized protein</fullName>
    </submittedName>
</protein>
<dbReference type="AlphaFoldDB" id="A0A9D2UU19"/>
<name>A0A9D2UU19_ACILW</name>
<comment type="caution">
    <text evidence="1">The sequence shown here is derived from an EMBL/GenBank/DDBJ whole genome shotgun (WGS) entry which is preliminary data.</text>
</comment>
<dbReference type="EMBL" id="DYWX01000116">
    <property type="protein sequence ID" value="HJF28725.1"/>
    <property type="molecule type" value="Genomic_DNA"/>
</dbReference>
<gene>
    <name evidence="1" type="ORF">K8V79_10895</name>
</gene>
<reference evidence="1" key="2">
    <citation type="submission" date="2021-09" db="EMBL/GenBank/DDBJ databases">
        <authorList>
            <person name="Gilroy R."/>
        </authorList>
    </citation>
    <scope>NUCLEOTIDE SEQUENCE</scope>
    <source>
        <strain evidence="1">CHK135-1449</strain>
    </source>
</reference>
<feature type="non-terminal residue" evidence="1">
    <location>
        <position position="1"/>
    </location>
</feature>
<accession>A0A9D2UU19</accession>
<proteinExistence type="predicted"/>
<sequence length="133" mass="15405">PSISSLQKNENGELAASGRIVILWQDKTTLILPVKKFWCSKNSIRLCRYHQYINQGQFKWLYRIEDYVDLNNPNSWGLAKHTSRAGVRYVLGLILKEWSNKLLQPVHNVGPETEKMISISLSFFLSRQLPTMV</sequence>